<gene>
    <name evidence="2" type="ORF">COCSUDRAFT_47982</name>
</gene>
<dbReference type="RefSeq" id="XP_005646452.1">
    <property type="nucleotide sequence ID" value="XM_005646395.1"/>
</dbReference>
<dbReference type="Proteomes" id="UP000007264">
    <property type="component" value="Unassembled WGS sequence"/>
</dbReference>
<keyword evidence="3" id="KW-1185">Reference proteome</keyword>
<dbReference type="InterPro" id="IPR011659">
    <property type="entry name" value="WD40"/>
</dbReference>
<comment type="caution">
    <text evidence="2">The sequence shown here is derived from an EMBL/GenBank/DDBJ whole genome shotgun (WGS) entry which is preliminary data.</text>
</comment>
<dbReference type="InterPro" id="IPR011042">
    <property type="entry name" value="6-blade_b-propeller_TolB-like"/>
</dbReference>
<dbReference type="PANTHER" id="PTHR32161">
    <property type="entry name" value="DPP6 N-TERMINAL DOMAIN-LIKE PROTEIN"/>
    <property type="match status" value="1"/>
</dbReference>
<keyword evidence="2" id="KW-0378">Hydrolase</keyword>
<dbReference type="SUPFAM" id="SSF82171">
    <property type="entry name" value="DPP6 N-terminal domain-like"/>
    <property type="match status" value="1"/>
</dbReference>
<keyword evidence="2" id="KW-0645">Protease</keyword>
<accession>I0YU39</accession>
<proteinExistence type="predicted"/>
<dbReference type="AlphaFoldDB" id="I0YU39"/>
<dbReference type="eggNOG" id="ENOG502QPTW">
    <property type="taxonomic scope" value="Eukaryota"/>
</dbReference>
<reference evidence="2 3" key="1">
    <citation type="journal article" date="2012" name="Genome Biol.">
        <title>The genome of the polar eukaryotic microalga coccomyxa subellipsoidea reveals traits of cold adaptation.</title>
        <authorList>
            <person name="Blanc G."/>
            <person name="Agarkova I."/>
            <person name="Grimwood J."/>
            <person name="Kuo A."/>
            <person name="Brueggeman A."/>
            <person name="Dunigan D."/>
            <person name="Gurnon J."/>
            <person name="Ladunga I."/>
            <person name="Lindquist E."/>
            <person name="Lucas S."/>
            <person name="Pangilinan J."/>
            <person name="Proschold T."/>
            <person name="Salamov A."/>
            <person name="Schmutz J."/>
            <person name="Weeks D."/>
            <person name="Yamada T."/>
            <person name="Claverie J.M."/>
            <person name="Grigoriev I."/>
            <person name="Van Etten J."/>
            <person name="Lomsadze A."/>
            <person name="Borodovsky M."/>
        </authorList>
    </citation>
    <scope>NUCLEOTIDE SEQUENCE [LARGE SCALE GENOMIC DNA]</scope>
    <source>
        <strain evidence="2 3">C-169</strain>
    </source>
</reference>
<dbReference type="KEGG" id="csl:COCSUDRAFT_47982"/>
<dbReference type="OrthoDB" id="43744at2759"/>
<dbReference type="Gene3D" id="2.120.10.30">
    <property type="entry name" value="TolB, C-terminal domain"/>
    <property type="match status" value="3"/>
</dbReference>
<dbReference type="Pfam" id="PF07676">
    <property type="entry name" value="PD40"/>
    <property type="match status" value="4"/>
</dbReference>
<dbReference type="GO" id="GO:0008233">
    <property type="term" value="F:peptidase activity"/>
    <property type="evidence" value="ECO:0007669"/>
    <property type="project" value="UniProtKB-KW"/>
</dbReference>
<dbReference type="GeneID" id="17039893"/>
<dbReference type="PANTHER" id="PTHR32161:SF8">
    <property type="entry name" value="DPP6 N-TERMINAL DOMAIN-LIKE PROTEIN"/>
    <property type="match status" value="1"/>
</dbReference>
<name>I0YU39_COCSC</name>
<evidence type="ECO:0000256" key="1">
    <source>
        <dbReference type="SAM" id="SignalP"/>
    </source>
</evidence>
<evidence type="ECO:0000313" key="2">
    <source>
        <dbReference type="EMBL" id="EIE21908.1"/>
    </source>
</evidence>
<feature type="signal peptide" evidence="1">
    <location>
        <begin position="1"/>
        <end position="31"/>
    </location>
</feature>
<dbReference type="GO" id="GO:0006508">
    <property type="term" value="P:proteolysis"/>
    <property type="evidence" value="ECO:0007669"/>
    <property type="project" value="UniProtKB-KW"/>
</dbReference>
<dbReference type="EMBL" id="AGSI01000011">
    <property type="protein sequence ID" value="EIE21908.1"/>
    <property type="molecule type" value="Genomic_DNA"/>
</dbReference>
<sequence>MRASRTRIIWGIKHFHAVLLLMLALCTPVHHCDDLEVKGKGTSDLRKASMDVDEADIFSAESLKDTTTLDQQARTTVVYATVGRAQYAFDIYTKLMGNERDPELANAAETQLTDGVSVNYNGAFAGDGEALLFVSERDGNMELYKGHAEGVTGGHRPSLKRLTYSPTLQDRPIYSPDGRIIFVSTHQPAKKPRQGWTAIYSVSGVKGHTVRRLTPENETDYSPAISADEQWLAAATGSGKTGKSDVVVMRSADGLQRRIVAKNGGWPAFSRDGRSIFFHRQTPEGWWSIFNVELESGNITRITPPGVDVFTPATSKGKDWVAVATPDQDGYRQIGVLRMDEGGEWALSQITNKTTHHYNPFLSADGERLGYHRCRCADSDTLEHIPVLERHSSPLPNVDLVRIDGAFPSFSDDDSYIVYNEGFTGVSVAERDGSNKKVIYKGPAFGTTASYHEGRHVVATAQGPTFATEKDVVDILLLADGQSGDWHNTDVLTLTANGTGNNAFPSFSSDGSEIVFRSGRSGFKNLYIMPTEGEAAGLIRLTEGPWDDTMPGWTPASGWIVFASSREYVESNRPAGAFDIFMIRTDGSGLQKVFDSHGGLANHPHFSPSQTSVVFTRYSAEEISTPHQFQPYGDLFAIDTDGTNLRRLTHDPYENGTPAWGSEGTPRELSPEGNVLKCDFADSVDWLKPRKRQADQIKRSAEETLQEDKAVQGKWCPFTASAARRSAVSSSK</sequence>
<evidence type="ECO:0000313" key="3">
    <source>
        <dbReference type="Proteomes" id="UP000007264"/>
    </source>
</evidence>
<feature type="chain" id="PRO_5003637256" evidence="1">
    <location>
        <begin position="32"/>
        <end position="732"/>
    </location>
</feature>
<keyword evidence="1" id="KW-0732">Signal</keyword>
<organism evidence="2 3">
    <name type="scientific">Coccomyxa subellipsoidea (strain C-169)</name>
    <name type="common">Green microalga</name>
    <dbReference type="NCBI Taxonomy" id="574566"/>
    <lineage>
        <taxon>Eukaryota</taxon>
        <taxon>Viridiplantae</taxon>
        <taxon>Chlorophyta</taxon>
        <taxon>core chlorophytes</taxon>
        <taxon>Trebouxiophyceae</taxon>
        <taxon>Trebouxiophyceae incertae sedis</taxon>
        <taxon>Coccomyxaceae</taxon>
        <taxon>Coccomyxa</taxon>
        <taxon>Coccomyxa subellipsoidea</taxon>
    </lineage>
</organism>
<protein>
    <submittedName>
        <fullName evidence="2">Tricorn protease N-terminal domain-containing protein</fullName>
    </submittedName>
</protein>